<evidence type="ECO:0000256" key="4">
    <source>
        <dbReference type="ARBA" id="ARBA00019077"/>
    </source>
</evidence>
<proteinExistence type="inferred from homology"/>
<evidence type="ECO:0000256" key="8">
    <source>
        <dbReference type="RuleBase" id="RU365103"/>
    </source>
</evidence>
<dbReference type="Pfam" id="PF04413">
    <property type="entry name" value="Glycos_transf_N"/>
    <property type="match status" value="1"/>
</dbReference>
<dbReference type="InterPro" id="IPR039901">
    <property type="entry name" value="Kdotransferase"/>
</dbReference>
<dbReference type="Gene3D" id="3.40.50.2000">
    <property type="entry name" value="Glycogen Phosphorylase B"/>
    <property type="match status" value="1"/>
</dbReference>
<comment type="catalytic activity">
    <reaction evidence="7 8">
        <text>lipid IVA (E. coli) + CMP-3-deoxy-beta-D-manno-octulosonate = alpha-Kdo-(2-&gt;6)-lipid IVA (E. coli) + CMP + H(+)</text>
        <dbReference type="Rhea" id="RHEA:28066"/>
        <dbReference type="ChEBI" id="CHEBI:15378"/>
        <dbReference type="ChEBI" id="CHEBI:58603"/>
        <dbReference type="ChEBI" id="CHEBI:60364"/>
        <dbReference type="ChEBI" id="CHEBI:60377"/>
        <dbReference type="ChEBI" id="CHEBI:85987"/>
        <dbReference type="EC" id="2.4.99.12"/>
    </reaction>
</comment>
<sequence length="402" mass="42872">MLLYRLLASLFATIILFRAARDGGRLAVCARLRVADPAPGPHVWLHGASNGELASTRPVLEALVTARPDLRWLITANTATGVAFARDWNLPRTSVRPAPLDLAATTRRTCRDWTVRAHVTLESELWPNRILLCPGPVIGLGTRLSEGSAGIWGRFPRLARRLLTRLDLVVPQDPGTARRLQALGLSQEALGPTVDLKAFYTAPPPAEAPAFDRARTWLAASTHEGEDAAVLDAHAALLTQDPGLRLILAPRHPVRADAIAALIDARGLTLARRSLGQDPEGAQVYLADTMGEMALWYASAGRVFIGGTLTDRGGHTPYEPAAFGAALLHGPDMRNFTTAAERLALAGASVTVPDGAALAEALRALTDPEAQARAGEAVQKALRPQADATTLCDLLADHLPRA</sequence>
<evidence type="ECO:0000313" key="10">
    <source>
        <dbReference type="EMBL" id="QRF68397.1"/>
    </source>
</evidence>
<dbReference type="InterPro" id="IPR038107">
    <property type="entry name" value="Glycos_transf_N_sf"/>
</dbReference>
<evidence type="ECO:0000259" key="9">
    <source>
        <dbReference type="Pfam" id="PF04413"/>
    </source>
</evidence>
<evidence type="ECO:0000256" key="1">
    <source>
        <dbReference type="ARBA" id="ARBA00003394"/>
    </source>
</evidence>
<dbReference type="PANTHER" id="PTHR42755:SF1">
    <property type="entry name" value="3-DEOXY-D-MANNO-OCTULOSONIC ACID TRANSFERASE, MITOCHONDRIAL-RELATED"/>
    <property type="match status" value="1"/>
</dbReference>
<gene>
    <name evidence="10" type="ORF">GQA70_05835</name>
</gene>
<evidence type="ECO:0000256" key="5">
    <source>
        <dbReference type="ARBA" id="ARBA00022679"/>
    </source>
</evidence>
<reference evidence="10 11" key="1">
    <citation type="submission" date="2019-12" db="EMBL/GenBank/DDBJ databases">
        <title>Complete Genome Sequence of a Quorum-Sensing Bacterium,Rhodobacteraceae bacterium C31, Isolated from a marine microalgae symbiotic bacteria.</title>
        <authorList>
            <person name="Zhang Y."/>
        </authorList>
    </citation>
    <scope>NUCLEOTIDE SEQUENCE [LARGE SCALE GENOMIC DNA]</scope>
    <source>
        <strain evidence="10 11">C31</strain>
    </source>
</reference>
<comment type="similarity">
    <text evidence="8">Belongs to the glycosyltransferase group 1 family.</text>
</comment>
<comment type="pathway">
    <text evidence="2 8">Bacterial outer membrane biogenesis; LPS core biosynthesis.</text>
</comment>
<keyword evidence="8" id="KW-1003">Cell membrane</keyword>
<evidence type="ECO:0000256" key="7">
    <source>
        <dbReference type="ARBA" id="ARBA00049183"/>
    </source>
</evidence>
<comment type="subcellular location">
    <subcellularLocation>
        <location evidence="8">Cell membrane</location>
    </subcellularLocation>
</comment>
<dbReference type="PANTHER" id="PTHR42755">
    <property type="entry name" value="3-DEOXY-MANNO-OCTULOSONATE CYTIDYLYLTRANSFERASE"/>
    <property type="match status" value="1"/>
</dbReference>
<organism evidence="10 11">
    <name type="scientific">Ponticoccus alexandrii</name>
    <dbReference type="NCBI Taxonomy" id="1943633"/>
    <lineage>
        <taxon>Bacteria</taxon>
        <taxon>Pseudomonadati</taxon>
        <taxon>Pseudomonadota</taxon>
        <taxon>Alphaproteobacteria</taxon>
        <taxon>Rhodobacterales</taxon>
        <taxon>Roseobacteraceae</taxon>
        <taxon>Ponticoccus</taxon>
    </lineage>
</organism>
<protein>
    <recommendedName>
        <fullName evidence="4 8">3-deoxy-D-manno-octulosonic acid transferase</fullName>
        <shortName evidence="8">Kdo transferase</shortName>
        <ecNumber evidence="3 8">2.4.99.12</ecNumber>
    </recommendedName>
    <alternativeName>
        <fullName evidence="6 8">Lipid IV(A) 3-deoxy-D-manno-octulosonic acid transferase</fullName>
    </alternativeName>
</protein>
<dbReference type="Gene3D" id="3.40.50.11720">
    <property type="entry name" value="3-Deoxy-D-manno-octulosonic-acid transferase, N-terminal domain"/>
    <property type="match status" value="1"/>
</dbReference>
<dbReference type="InterPro" id="IPR007507">
    <property type="entry name" value="Glycos_transf_N"/>
</dbReference>
<comment type="function">
    <text evidence="1 8">Involved in lipopolysaccharide (LPS) biosynthesis. Catalyzes the transfer of 3-deoxy-D-manno-octulosonate (Kdo) residue(s) from CMP-Kdo to lipid IV(A), the tetraacyldisaccharide-1,4'-bisphosphate precursor of lipid A.</text>
</comment>
<keyword evidence="8" id="KW-0448">Lipopolysaccharide biosynthesis</keyword>
<keyword evidence="11" id="KW-1185">Reference proteome</keyword>
<keyword evidence="8" id="KW-0472">Membrane</keyword>
<evidence type="ECO:0000256" key="2">
    <source>
        <dbReference type="ARBA" id="ARBA00004713"/>
    </source>
</evidence>
<feature type="domain" description="3-deoxy-D-manno-octulosonic-acid transferase N-terminal" evidence="9">
    <location>
        <begin position="37"/>
        <end position="197"/>
    </location>
</feature>
<dbReference type="Proteomes" id="UP000596387">
    <property type="component" value="Chromosome"/>
</dbReference>
<evidence type="ECO:0000256" key="6">
    <source>
        <dbReference type="ARBA" id="ARBA00031445"/>
    </source>
</evidence>
<keyword evidence="5 8" id="KW-0808">Transferase</keyword>
<accession>A0ABX7FG57</accession>
<evidence type="ECO:0000256" key="3">
    <source>
        <dbReference type="ARBA" id="ARBA00012621"/>
    </source>
</evidence>
<dbReference type="EMBL" id="CP047166">
    <property type="protein sequence ID" value="QRF68397.1"/>
    <property type="molecule type" value="Genomic_DNA"/>
</dbReference>
<dbReference type="SUPFAM" id="SSF53756">
    <property type="entry name" value="UDP-Glycosyltransferase/glycogen phosphorylase"/>
    <property type="match status" value="1"/>
</dbReference>
<name>A0ABX7FG57_9RHOB</name>
<dbReference type="EC" id="2.4.99.12" evidence="3 8"/>
<evidence type="ECO:0000313" key="11">
    <source>
        <dbReference type="Proteomes" id="UP000596387"/>
    </source>
</evidence>
<dbReference type="GO" id="GO:0016740">
    <property type="term" value="F:transferase activity"/>
    <property type="evidence" value="ECO:0007669"/>
    <property type="project" value="UniProtKB-KW"/>
</dbReference>